<dbReference type="EC" id="1.16.3.2" evidence="8"/>
<evidence type="ECO:0000256" key="2">
    <source>
        <dbReference type="ARBA" id="ARBA00022434"/>
    </source>
</evidence>
<feature type="binding site" evidence="7">
    <location>
        <position position="128"/>
    </location>
    <ligand>
        <name>Fe cation</name>
        <dbReference type="ChEBI" id="CHEBI:24875"/>
        <label>1</label>
    </ligand>
</feature>
<keyword evidence="4" id="KW-0560">Oxidoreductase</keyword>
<dbReference type="GO" id="GO:0016491">
    <property type="term" value="F:oxidoreductase activity"/>
    <property type="evidence" value="ECO:0007669"/>
    <property type="project" value="UniProtKB-KW"/>
</dbReference>
<dbReference type="EMBL" id="JSVC01000002">
    <property type="protein sequence ID" value="KIC96102.1"/>
    <property type="molecule type" value="Genomic_DNA"/>
</dbReference>
<dbReference type="Gene3D" id="1.20.1260.10">
    <property type="match status" value="1"/>
</dbReference>
<dbReference type="InterPro" id="IPR008331">
    <property type="entry name" value="Ferritin_DPS_dom"/>
</dbReference>
<evidence type="ECO:0000259" key="9">
    <source>
        <dbReference type="PROSITE" id="PS50905"/>
    </source>
</evidence>
<evidence type="ECO:0000256" key="5">
    <source>
        <dbReference type="ARBA" id="ARBA00023004"/>
    </source>
</evidence>
<evidence type="ECO:0000256" key="7">
    <source>
        <dbReference type="PIRSR" id="PIRSR601519-1"/>
    </source>
</evidence>
<dbReference type="InterPro" id="IPR041719">
    <property type="entry name" value="Ferritin_prok"/>
</dbReference>
<dbReference type="STRING" id="1349421.OI18_02750"/>
<feature type="binding site" evidence="7">
    <location>
        <position position="51"/>
    </location>
    <ligand>
        <name>Fe cation</name>
        <dbReference type="ChEBI" id="CHEBI:24875"/>
        <label>1</label>
    </ligand>
</feature>
<gene>
    <name evidence="10" type="ORF">OI18_02750</name>
</gene>
<feature type="domain" description="Ferritin-like diiron" evidence="9">
    <location>
        <begin position="1"/>
        <end position="146"/>
    </location>
</feature>
<dbReference type="OrthoDB" id="9801481at2"/>
<comment type="catalytic activity">
    <reaction evidence="8">
        <text>4 Fe(2+) + O2 + 6 H2O = 4 iron(III) oxide-hydroxide + 12 H(+)</text>
        <dbReference type="Rhea" id="RHEA:11972"/>
        <dbReference type="ChEBI" id="CHEBI:15377"/>
        <dbReference type="ChEBI" id="CHEBI:15378"/>
        <dbReference type="ChEBI" id="CHEBI:15379"/>
        <dbReference type="ChEBI" id="CHEBI:29033"/>
        <dbReference type="ChEBI" id="CHEBI:78619"/>
        <dbReference type="EC" id="1.16.3.2"/>
    </reaction>
</comment>
<dbReference type="RefSeq" id="WP_039136921.1">
    <property type="nucleotide sequence ID" value="NZ_JSVC01000002.1"/>
</dbReference>
<evidence type="ECO:0000256" key="4">
    <source>
        <dbReference type="ARBA" id="ARBA00023002"/>
    </source>
</evidence>
<dbReference type="Proteomes" id="UP000031408">
    <property type="component" value="Unassembled WGS sequence"/>
</dbReference>
<dbReference type="CDD" id="cd01055">
    <property type="entry name" value="Nonheme_Ferritin"/>
    <property type="match status" value="1"/>
</dbReference>
<dbReference type="GO" id="GO:0008198">
    <property type="term" value="F:ferrous iron binding"/>
    <property type="evidence" value="ECO:0007669"/>
    <property type="project" value="TreeGrafter"/>
</dbReference>
<dbReference type="GO" id="GO:0005737">
    <property type="term" value="C:cytoplasm"/>
    <property type="evidence" value="ECO:0007669"/>
    <property type="project" value="UniProtKB-SubCell"/>
</dbReference>
<dbReference type="Pfam" id="PF00210">
    <property type="entry name" value="Ferritin"/>
    <property type="match status" value="1"/>
</dbReference>
<dbReference type="GO" id="GO:0006879">
    <property type="term" value="P:intracellular iron ion homeostasis"/>
    <property type="evidence" value="ECO:0007669"/>
    <property type="project" value="UniProtKB-KW"/>
</dbReference>
<comment type="caution">
    <text evidence="10">The sequence shown here is derived from an EMBL/GenBank/DDBJ whole genome shotgun (WGS) entry which is preliminary data.</text>
</comment>
<dbReference type="AlphaFoldDB" id="A0A0C1L7F3"/>
<evidence type="ECO:0000256" key="8">
    <source>
        <dbReference type="RuleBase" id="RU361145"/>
    </source>
</evidence>
<keyword evidence="2 8" id="KW-0409">Iron storage</keyword>
<comment type="function">
    <text evidence="8">Iron-storage protein.</text>
</comment>
<dbReference type="FunFam" id="1.20.1260.10:FF:000001">
    <property type="entry name" value="Non-heme ferritin"/>
    <property type="match status" value="1"/>
</dbReference>
<dbReference type="GO" id="GO:0008199">
    <property type="term" value="F:ferric iron binding"/>
    <property type="evidence" value="ECO:0007669"/>
    <property type="project" value="InterPro"/>
</dbReference>
<evidence type="ECO:0000256" key="6">
    <source>
        <dbReference type="ARBA" id="ARBA00054546"/>
    </source>
</evidence>
<name>A0A0C1L7F3_9BACT</name>
<dbReference type="PROSITE" id="PS50905">
    <property type="entry name" value="FERRITIN_LIKE"/>
    <property type="match status" value="1"/>
</dbReference>
<comment type="similarity">
    <text evidence="1 8">Belongs to the ferritin family. Prokaryotic subfamily.</text>
</comment>
<dbReference type="PANTHER" id="PTHR11431">
    <property type="entry name" value="FERRITIN"/>
    <property type="match status" value="1"/>
</dbReference>
<dbReference type="SUPFAM" id="SSF47240">
    <property type="entry name" value="Ferritin-like"/>
    <property type="match status" value="1"/>
</dbReference>
<keyword evidence="5 7" id="KW-0408">Iron</keyword>
<accession>A0A0C1L7F3</accession>
<dbReference type="InterPro" id="IPR001519">
    <property type="entry name" value="Ferritin"/>
</dbReference>
<comment type="function">
    <text evidence="6">May alleviate iron toxicity in the presence of oxygen.</text>
</comment>
<organism evidence="10 11">
    <name type="scientific">Flavihumibacter solisilvae</name>
    <dbReference type="NCBI Taxonomy" id="1349421"/>
    <lineage>
        <taxon>Bacteria</taxon>
        <taxon>Pseudomonadati</taxon>
        <taxon>Bacteroidota</taxon>
        <taxon>Chitinophagia</taxon>
        <taxon>Chitinophagales</taxon>
        <taxon>Chitinophagaceae</taxon>
        <taxon>Flavihumibacter</taxon>
    </lineage>
</organism>
<dbReference type="PANTHER" id="PTHR11431:SF127">
    <property type="entry name" value="BACTERIAL NON-HEME FERRITIN"/>
    <property type="match status" value="1"/>
</dbReference>
<dbReference type="GO" id="GO:0042802">
    <property type="term" value="F:identical protein binding"/>
    <property type="evidence" value="ECO:0007669"/>
    <property type="project" value="UniProtKB-ARBA"/>
</dbReference>
<dbReference type="InterPro" id="IPR009078">
    <property type="entry name" value="Ferritin-like_SF"/>
</dbReference>
<protein>
    <recommendedName>
        <fullName evidence="8">Ferritin</fullName>
        <ecNumber evidence="8">1.16.3.2</ecNumber>
    </recommendedName>
</protein>
<feature type="binding site" evidence="7">
    <location>
        <position position="17"/>
    </location>
    <ligand>
        <name>Fe cation</name>
        <dbReference type="ChEBI" id="CHEBI:24875"/>
        <label>1</label>
    </ligand>
</feature>
<reference evidence="10 11" key="1">
    <citation type="submission" date="2014-11" db="EMBL/GenBank/DDBJ databases">
        <title>Genome sequence of Flavihumibacter solisilvae 3-3.</title>
        <authorList>
            <person name="Zhou G."/>
            <person name="Li M."/>
            <person name="Wang G."/>
        </authorList>
    </citation>
    <scope>NUCLEOTIDE SEQUENCE [LARGE SCALE GENOMIC DNA]</scope>
    <source>
        <strain evidence="10 11">3-3</strain>
    </source>
</reference>
<keyword evidence="11" id="KW-1185">Reference proteome</keyword>
<sequence>MLSKTMQEALNKQVQMEAESSQAYLAMASWADIQPGLQGVTAFFYKQSDEERVHMLKLITFINERGGFAIVPPLEQPILTFRSLQNAFSEFLKHEIKVSDSINDIVHQALSEKDYATHNFLQWYVTEQMEEERLARTLNEKLELIGEDKSGLYLFDRDIMAYRGPGK</sequence>
<keyword evidence="8" id="KW-0963">Cytoplasm</keyword>
<dbReference type="GO" id="GO:0006826">
    <property type="term" value="P:iron ion transport"/>
    <property type="evidence" value="ECO:0007669"/>
    <property type="project" value="InterPro"/>
</dbReference>
<comment type="subcellular location">
    <subcellularLocation>
        <location evidence="8">Cytoplasm</location>
    </subcellularLocation>
</comment>
<proteinExistence type="inferred from homology"/>
<feature type="binding site" evidence="7">
    <location>
        <position position="95"/>
    </location>
    <ligand>
        <name>Fe cation</name>
        <dbReference type="ChEBI" id="CHEBI:24875"/>
        <label>1</label>
    </ligand>
</feature>
<dbReference type="InterPro" id="IPR012347">
    <property type="entry name" value="Ferritin-like"/>
</dbReference>
<evidence type="ECO:0000256" key="1">
    <source>
        <dbReference type="ARBA" id="ARBA00006950"/>
    </source>
</evidence>
<evidence type="ECO:0000313" key="10">
    <source>
        <dbReference type="EMBL" id="KIC96102.1"/>
    </source>
</evidence>
<dbReference type="InterPro" id="IPR009040">
    <property type="entry name" value="Ferritin-like_diiron"/>
</dbReference>
<keyword evidence="3 7" id="KW-0479">Metal-binding</keyword>
<evidence type="ECO:0000256" key="3">
    <source>
        <dbReference type="ARBA" id="ARBA00022723"/>
    </source>
</evidence>
<feature type="binding site" evidence="7">
    <location>
        <position position="54"/>
    </location>
    <ligand>
        <name>Fe cation</name>
        <dbReference type="ChEBI" id="CHEBI:24875"/>
        <label>1</label>
    </ligand>
</feature>
<evidence type="ECO:0000313" key="11">
    <source>
        <dbReference type="Proteomes" id="UP000031408"/>
    </source>
</evidence>